<keyword evidence="1" id="KW-0732">Signal</keyword>
<evidence type="ECO:0000313" key="3">
    <source>
        <dbReference type="EnsemblMetazoa" id="ASIC019739-PA"/>
    </source>
</evidence>
<name>A0A084WN63_ANOSI</name>
<sequence length="52" mass="5375">MSGWLLVVLVGCLTGGVPSASGLPSVGQGGENYPVGRFPILMPKVVPYKKAF</sequence>
<evidence type="ECO:0000313" key="2">
    <source>
        <dbReference type="EMBL" id="KFB51657.1"/>
    </source>
</evidence>
<dbReference type="AlphaFoldDB" id="A0A084WN63"/>
<accession>A0A084WN63</accession>
<dbReference type="VEuPathDB" id="VectorBase:ASIC019739"/>
<reference evidence="3" key="2">
    <citation type="submission" date="2020-05" db="UniProtKB">
        <authorList>
            <consortium name="EnsemblMetazoa"/>
        </authorList>
    </citation>
    <scope>IDENTIFICATION</scope>
</reference>
<evidence type="ECO:0000256" key="1">
    <source>
        <dbReference type="SAM" id="SignalP"/>
    </source>
</evidence>
<feature type="chain" id="PRO_5001785092" evidence="1">
    <location>
        <begin position="20"/>
        <end position="52"/>
    </location>
</feature>
<protein>
    <submittedName>
        <fullName evidence="2">AGAP007420-PA-like protein</fullName>
    </submittedName>
</protein>
<evidence type="ECO:0000313" key="4">
    <source>
        <dbReference type="Proteomes" id="UP000030765"/>
    </source>
</evidence>
<dbReference type="EMBL" id="ATLV01024569">
    <property type="status" value="NOT_ANNOTATED_CDS"/>
    <property type="molecule type" value="Genomic_DNA"/>
</dbReference>
<organism evidence="2">
    <name type="scientific">Anopheles sinensis</name>
    <name type="common">Mosquito</name>
    <dbReference type="NCBI Taxonomy" id="74873"/>
    <lineage>
        <taxon>Eukaryota</taxon>
        <taxon>Metazoa</taxon>
        <taxon>Ecdysozoa</taxon>
        <taxon>Arthropoda</taxon>
        <taxon>Hexapoda</taxon>
        <taxon>Insecta</taxon>
        <taxon>Pterygota</taxon>
        <taxon>Neoptera</taxon>
        <taxon>Endopterygota</taxon>
        <taxon>Diptera</taxon>
        <taxon>Nematocera</taxon>
        <taxon>Culicoidea</taxon>
        <taxon>Culicidae</taxon>
        <taxon>Anophelinae</taxon>
        <taxon>Anopheles</taxon>
    </lineage>
</organism>
<gene>
    <name evidence="2" type="ORF">ZHAS_00019739</name>
</gene>
<keyword evidence="4" id="KW-1185">Reference proteome</keyword>
<dbReference type="EnsemblMetazoa" id="ASIC019739-RA">
    <property type="protein sequence ID" value="ASIC019739-PA"/>
    <property type="gene ID" value="ASIC019739"/>
</dbReference>
<feature type="signal peptide" evidence="1">
    <location>
        <begin position="1"/>
        <end position="19"/>
    </location>
</feature>
<dbReference type="Proteomes" id="UP000030765">
    <property type="component" value="Unassembled WGS sequence"/>
</dbReference>
<dbReference type="EMBL" id="KE525352">
    <property type="protein sequence ID" value="KFB51657.1"/>
    <property type="molecule type" value="Genomic_DNA"/>
</dbReference>
<reference evidence="2 4" key="1">
    <citation type="journal article" date="2014" name="BMC Genomics">
        <title>Genome sequence of Anopheles sinensis provides insight into genetics basis of mosquito competence for malaria parasites.</title>
        <authorList>
            <person name="Zhou D."/>
            <person name="Zhang D."/>
            <person name="Ding G."/>
            <person name="Shi L."/>
            <person name="Hou Q."/>
            <person name="Ye Y."/>
            <person name="Xu Y."/>
            <person name="Zhou H."/>
            <person name="Xiong C."/>
            <person name="Li S."/>
            <person name="Yu J."/>
            <person name="Hong S."/>
            <person name="Yu X."/>
            <person name="Zou P."/>
            <person name="Chen C."/>
            <person name="Chang X."/>
            <person name="Wang W."/>
            <person name="Lv Y."/>
            <person name="Sun Y."/>
            <person name="Ma L."/>
            <person name="Shen B."/>
            <person name="Zhu C."/>
        </authorList>
    </citation>
    <scope>NUCLEOTIDE SEQUENCE [LARGE SCALE GENOMIC DNA]</scope>
</reference>
<proteinExistence type="predicted"/>